<feature type="signal peptide" evidence="2">
    <location>
        <begin position="1"/>
        <end position="25"/>
    </location>
</feature>
<feature type="domain" description="Tail specific protease" evidence="3">
    <location>
        <begin position="223"/>
        <end position="470"/>
    </location>
</feature>
<dbReference type="EMBL" id="SPDV01000057">
    <property type="protein sequence ID" value="TFI56715.1"/>
    <property type="molecule type" value="Genomic_DNA"/>
</dbReference>
<reference evidence="4 5" key="1">
    <citation type="submission" date="2019-03" db="EMBL/GenBank/DDBJ databases">
        <title>Genome sequence of Sphingomonas sp. 17J27-24.</title>
        <authorList>
            <person name="Kim M."/>
            <person name="Maeng S."/>
            <person name="Sathiyaraj S."/>
        </authorList>
    </citation>
    <scope>NUCLEOTIDE SEQUENCE [LARGE SCALE GENOMIC DNA]</scope>
    <source>
        <strain evidence="4 5">17J27-24</strain>
    </source>
</reference>
<evidence type="ECO:0000256" key="1">
    <source>
        <dbReference type="SAM" id="MobiDB-lite"/>
    </source>
</evidence>
<keyword evidence="2" id="KW-0732">Signal</keyword>
<dbReference type="RefSeq" id="WP_135089950.1">
    <property type="nucleotide sequence ID" value="NZ_SPDV01000057.1"/>
</dbReference>
<dbReference type="AlphaFoldDB" id="A0A4Y8ZNI3"/>
<proteinExistence type="predicted"/>
<feature type="chain" id="PRO_5021211007" description="Tail specific protease domain-containing protein" evidence="2">
    <location>
        <begin position="26"/>
        <end position="501"/>
    </location>
</feature>
<dbReference type="SUPFAM" id="SSF52096">
    <property type="entry name" value="ClpP/crotonase"/>
    <property type="match status" value="1"/>
</dbReference>
<evidence type="ECO:0000313" key="5">
    <source>
        <dbReference type="Proteomes" id="UP000298213"/>
    </source>
</evidence>
<keyword evidence="5" id="KW-1185">Reference proteome</keyword>
<protein>
    <recommendedName>
        <fullName evidence="3">Tail specific protease domain-containing protein</fullName>
    </recommendedName>
</protein>
<name>A0A4Y8ZNI3_9SPHN</name>
<dbReference type="GO" id="GO:0008236">
    <property type="term" value="F:serine-type peptidase activity"/>
    <property type="evidence" value="ECO:0007669"/>
    <property type="project" value="InterPro"/>
</dbReference>
<accession>A0A4Y8ZNI3</accession>
<evidence type="ECO:0000256" key="2">
    <source>
        <dbReference type="SAM" id="SignalP"/>
    </source>
</evidence>
<dbReference type="InterPro" id="IPR029045">
    <property type="entry name" value="ClpP/crotonase-like_dom_sf"/>
</dbReference>
<evidence type="ECO:0000313" key="4">
    <source>
        <dbReference type="EMBL" id="TFI56715.1"/>
    </source>
</evidence>
<organism evidence="4 5">
    <name type="scientific">Sphingomonas parva</name>
    <dbReference type="NCBI Taxonomy" id="2555898"/>
    <lineage>
        <taxon>Bacteria</taxon>
        <taxon>Pseudomonadati</taxon>
        <taxon>Pseudomonadota</taxon>
        <taxon>Alphaproteobacteria</taxon>
        <taxon>Sphingomonadales</taxon>
        <taxon>Sphingomonadaceae</taxon>
        <taxon>Sphingomonas</taxon>
    </lineage>
</organism>
<sequence>MIAKRLPLRMIIAALIACAAAPAGAVAPAGRFDRQAWQQDLAQLRAELERAYVNLAWMGAPESGVDVPRLWRRAQASLAAATDDEEARRAIRAFVAGFEDGHFSELPAQSRSAPAEPEPAPPALDADDPKSGCAALGFASTAPVAFSLPFERLPGFRLLSDGLAAPFRAGLAPLPDGRTIGVIRIQNFRPTPFPAVCLDAWNSLRSNGAAVTAEAIAEAAERGWFAALARQLGALRTLGSAAVIVDIGTNSGGNDSGDWTARLVTNRAVASARMAAVDAPIAARYFDEQIAELDAVRPAARDAEARAAVDRARAFFARRKAAIGKARCDLSWVWRERRTWDPDACNRTIDSGFASGFAAGLPRGAYGSSEVASRISWPSRIEAHFGAWTGPVYVLINGRSYSSAEMFAAVMQDNRIGRLIGEKSGGDGCGFMVEAEPLVLAHSRLRFRLPNCMRLRADGSNEVAGVTPDLPLPQIEGESTRARAARALRLIGDDLGAAPPR</sequence>
<dbReference type="InterPro" id="IPR005151">
    <property type="entry name" value="Tail-specific_protease"/>
</dbReference>
<dbReference type="Gene3D" id="3.90.226.10">
    <property type="entry name" value="2-enoyl-CoA Hydratase, Chain A, domain 1"/>
    <property type="match status" value="1"/>
</dbReference>
<evidence type="ECO:0000259" key="3">
    <source>
        <dbReference type="Pfam" id="PF03572"/>
    </source>
</evidence>
<feature type="region of interest" description="Disordered" evidence="1">
    <location>
        <begin position="107"/>
        <end position="128"/>
    </location>
</feature>
<comment type="caution">
    <text evidence="4">The sequence shown here is derived from an EMBL/GenBank/DDBJ whole genome shotgun (WGS) entry which is preliminary data.</text>
</comment>
<gene>
    <name evidence="4" type="ORF">E2493_18730</name>
</gene>
<dbReference type="Pfam" id="PF03572">
    <property type="entry name" value="Peptidase_S41"/>
    <property type="match status" value="1"/>
</dbReference>
<dbReference type="Proteomes" id="UP000298213">
    <property type="component" value="Unassembled WGS sequence"/>
</dbReference>
<dbReference type="OrthoDB" id="7210007at2"/>
<dbReference type="GO" id="GO:0006508">
    <property type="term" value="P:proteolysis"/>
    <property type="evidence" value="ECO:0007669"/>
    <property type="project" value="InterPro"/>
</dbReference>